<dbReference type="RefSeq" id="WP_307491750.1">
    <property type="nucleotide sequence ID" value="NZ_JAUSSY010000011.1"/>
</dbReference>
<dbReference type="PANTHER" id="PTHR30008">
    <property type="entry name" value="EXODEOXYRIBONUCLEASE 7 LARGE SUBUNIT"/>
    <property type="match status" value="1"/>
</dbReference>
<feature type="transmembrane region" description="Helical" evidence="2">
    <location>
        <begin position="360"/>
        <end position="380"/>
    </location>
</feature>
<evidence type="ECO:0000259" key="3">
    <source>
        <dbReference type="Pfam" id="PF02601"/>
    </source>
</evidence>
<dbReference type="EMBL" id="JAUSSY010000011">
    <property type="protein sequence ID" value="MDQ0119909.1"/>
    <property type="molecule type" value="Genomic_DNA"/>
</dbReference>
<dbReference type="Proteomes" id="UP001226389">
    <property type="component" value="Unassembled WGS sequence"/>
</dbReference>
<evidence type="ECO:0000256" key="2">
    <source>
        <dbReference type="SAM" id="Phobius"/>
    </source>
</evidence>
<reference evidence="4 5" key="1">
    <citation type="submission" date="2023-07" db="EMBL/GenBank/DDBJ databases">
        <title>Sorghum-associated microbial communities from plants grown in Nebraska, USA.</title>
        <authorList>
            <person name="Schachtman D."/>
        </authorList>
    </citation>
    <scope>NUCLEOTIDE SEQUENCE [LARGE SCALE GENOMIC DNA]</scope>
    <source>
        <strain evidence="4 5">DS994</strain>
    </source>
</reference>
<name>A0ABT9UNA4_9MICC</name>
<comment type="caution">
    <text evidence="4">The sequence shown here is derived from an EMBL/GenBank/DDBJ whole genome shotgun (WGS) entry which is preliminary data.</text>
</comment>
<evidence type="ECO:0000256" key="1">
    <source>
        <dbReference type="SAM" id="MobiDB-lite"/>
    </source>
</evidence>
<gene>
    <name evidence="4" type="ORF">J2T22_003104</name>
</gene>
<evidence type="ECO:0000313" key="5">
    <source>
        <dbReference type="Proteomes" id="UP001226389"/>
    </source>
</evidence>
<feature type="domain" description="Exonuclease VII large subunit C-terminal" evidence="3">
    <location>
        <begin position="143"/>
        <end position="342"/>
    </location>
</feature>
<accession>A0ABT9UNA4</accession>
<feature type="region of interest" description="Disordered" evidence="1">
    <location>
        <begin position="1"/>
        <end position="21"/>
    </location>
</feature>
<dbReference type="PANTHER" id="PTHR30008:SF0">
    <property type="entry name" value="EXODEOXYRIBONUCLEASE 7 LARGE SUBUNIT"/>
    <property type="match status" value="1"/>
</dbReference>
<feature type="compositionally biased region" description="Polar residues" evidence="1">
    <location>
        <begin position="1"/>
        <end position="16"/>
    </location>
</feature>
<proteinExistence type="predicted"/>
<dbReference type="InterPro" id="IPR003753">
    <property type="entry name" value="Exonuc_VII_L"/>
</dbReference>
<feature type="transmembrane region" description="Helical" evidence="2">
    <location>
        <begin position="392"/>
        <end position="412"/>
    </location>
</feature>
<dbReference type="InterPro" id="IPR020579">
    <property type="entry name" value="Exonuc_VII_lsu_C"/>
</dbReference>
<keyword evidence="2" id="KW-0472">Membrane</keyword>
<keyword evidence="2" id="KW-1133">Transmembrane helix</keyword>
<dbReference type="Pfam" id="PF02601">
    <property type="entry name" value="Exonuc_VII_L"/>
    <property type="match status" value="1"/>
</dbReference>
<organism evidence="4 5">
    <name type="scientific">Pseudarthrobacter defluvii</name>
    <dbReference type="NCBI Taxonomy" id="410837"/>
    <lineage>
        <taxon>Bacteria</taxon>
        <taxon>Bacillati</taxon>
        <taxon>Actinomycetota</taxon>
        <taxon>Actinomycetes</taxon>
        <taxon>Micrococcales</taxon>
        <taxon>Micrococcaceae</taxon>
        <taxon>Pseudarthrobacter</taxon>
    </lineage>
</organism>
<keyword evidence="2" id="KW-0812">Transmembrane</keyword>
<evidence type="ECO:0000313" key="4">
    <source>
        <dbReference type="EMBL" id="MDQ0119909.1"/>
    </source>
</evidence>
<sequence>MSGVKNSLGTSPTSISGECREPKRTGTDWYFELADIQNGKVHVLPARIEARNAATISRYLQGRGTSITQALQTGNLLELEATPTLDRRKKLILDVTKISLRFSRTGPIYVRDQRTMQQLAHAGVPLCRLDRDRIHAPIGGAMKLLPATLRRVLVIGSEKSQGLADFKESVDRAQQSGDLDVQYQSVTWSRASAPTDLASILANCEADAFDLAVLVRGGGHWSDLHVFNDPSVALAVRNCPVPIATAVGHTTDVLMADRAADFSFTTPTAAGESIRREVVRRSMAREKPPAANIQSSAALFEAKRRRYEAQLQERDAALKVSRLKLSESQQATGYFENQLRECAASHTGDLILLAERRVQLLSILWFAATLGALMAYLIALPAVLESLGYGSAFVQSSLSIAGLLAAAALLRTTHRSRKAMRMPAEKPMKNPPASFNEWRHMARNVVTVRGLRRAIRHRPW</sequence>
<keyword evidence="5" id="KW-1185">Reference proteome</keyword>
<protein>
    <submittedName>
        <fullName evidence="4">Exodeoxyribonuclease VII large subunit</fullName>
    </submittedName>
</protein>